<keyword evidence="1" id="KW-0732">Signal</keyword>
<comment type="caution">
    <text evidence="2">The sequence shown here is derived from an EMBL/GenBank/DDBJ whole genome shotgun (WGS) entry which is preliminary data.</text>
</comment>
<organism evidence="2 3">
    <name type="scientific">Geomonas terrae</name>
    <dbReference type="NCBI Taxonomy" id="2562681"/>
    <lineage>
        <taxon>Bacteria</taxon>
        <taxon>Pseudomonadati</taxon>
        <taxon>Thermodesulfobacteriota</taxon>
        <taxon>Desulfuromonadia</taxon>
        <taxon>Geobacterales</taxon>
        <taxon>Geobacteraceae</taxon>
        <taxon>Geomonas</taxon>
    </lineage>
</organism>
<reference evidence="2 3" key="1">
    <citation type="submission" date="2019-04" db="EMBL/GenBank/DDBJ databases">
        <title>Geobacter oryzae sp. nov., ferric-reducing bacteria isolated from paddy soil.</title>
        <authorList>
            <person name="Xu Z."/>
            <person name="Masuda Y."/>
            <person name="Itoh H."/>
            <person name="Senoo K."/>
        </authorList>
    </citation>
    <scope>NUCLEOTIDE SEQUENCE [LARGE SCALE GENOMIC DNA]</scope>
    <source>
        <strain evidence="2 3">Red111</strain>
    </source>
</reference>
<feature type="signal peptide" evidence="1">
    <location>
        <begin position="1"/>
        <end position="20"/>
    </location>
</feature>
<evidence type="ECO:0000313" key="3">
    <source>
        <dbReference type="Proteomes" id="UP000306416"/>
    </source>
</evidence>
<evidence type="ECO:0000313" key="2">
    <source>
        <dbReference type="EMBL" id="TGU70196.1"/>
    </source>
</evidence>
<accession>A0A4S1CB88</accession>
<name>A0A4S1CB88_9BACT</name>
<protein>
    <submittedName>
        <fullName evidence="2">Cytochrome C</fullName>
    </submittedName>
</protein>
<proteinExistence type="predicted"/>
<feature type="chain" id="PRO_5020841702" evidence="1">
    <location>
        <begin position="21"/>
        <end position="252"/>
    </location>
</feature>
<dbReference type="EMBL" id="SRSC01000005">
    <property type="protein sequence ID" value="TGU70196.1"/>
    <property type="molecule type" value="Genomic_DNA"/>
</dbReference>
<gene>
    <name evidence="2" type="ORF">E4633_18530</name>
</gene>
<evidence type="ECO:0000256" key="1">
    <source>
        <dbReference type="SAM" id="SignalP"/>
    </source>
</evidence>
<dbReference type="AlphaFoldDB" id="A0A4S1CB88"/>
<keyword evidence="3" id="KW-1185">Reference proteome</keyword>
<dbReference type="RefSeq" id="WP_135872520.1">
    <property type="nucleotide sequence ID" value="NZ_SRSC01000005.1"/>
</dbReference>
<dbReference type="Proteomes" id="UP000306416">
    <property type="component" value="Unassembled WGS sequence"/>
</dbReference>
<sequence>MNKKTVFAALGIVALSTSMAFGLTAPKGGVVGSIHDMNIYTGTTPDSQGRVCAFCHTPHHAATEGNDYLPLWSHALPNTSYVPYYSATIDSTVDPSTMMEGPSKLCMSCHDGAIAVDTHYATTGTKKLDSDTFGTAAIAQTASLSNDHPIGFVFDQADGGVANGPVTGNPADNTPSAVGKDNWIRQKAATYIDNTSLKISDRLYAGSQGPIMTCATCHDVHNKKNVDDPTKTNYLLLSPNTDSKLCLTCHIK</sequence>
<dbReference type="InterPro" id="IPR036280">
    <property type="entry name" value="Multihaem_cyt_sf"/>
</dbReference>
<dbReference type="SUPFAM" id="SSF48695">
    <property type="entry name" value="Multiheme cytochromes"/>
    <property type="match status" value="2"/>
</dbReference>